<reference evidence="1 2" key="1">
    <citation type="submission" date="2016-04" db="EMBL/GenBank/DDBJ databases">
        <title>A degradative enzymes factory behind the ericoid mycorrhizal symbiosis.</title>
        <authorList>
            <consortium name="DOE Joint Genome Institute"/>
            <person name="Martino E."/>
            <person name="Morin E."/>
            <person name="Grelet G."/>
            <person name="Kuo A."/>
            <person name="Kohler A."/>
            <person name="Daghino S."/>
            <person name="Barry K."/>
            <person name="Choi C."/>
            <person name="Cichocki N."/>
            <person name="Clum A."/>
            <person name="Copeland A."/>
            <person name="Hainaut M."/>
            <person name="Haridas S."/>
            <person name="Labutti K."/>
            <person name="Lindquist E."/>
            <person name="Lipzen A."/>
            <person name="Khouja H.-R."/>
            <person name="Murat C."/>
            <person name="Ohm R."/>
            <person name="Olson A."/>
            <person name="Spatafora J."/>
            <person name="Veneault-Fourrey C."/>
            <person name="Henrissat B."/>
            <person name="Grigoriev I."/>
            <person name="Martin F."/>
            <person name="Perotto S."/>
        </authorList>
    </citation>
    <scope>NUCLEOTIDE SEQUENCE [LARGE SCALE GENOMIC DNA]</scope>
    <source>
        <strain evidence="1 2">E</strain>
    </source>
</reference>
<evidence type="ECO:0000313" key="2">
    <source>
        <dbReference type="Proteomes" id="UP000235371"/>
    </source>
</evidence>
<dbReference type="RefSeq" id="XP_024735905.1">
    <property type="nucleotide sequence ID" value="XM_024877015.1"/>
</dbReference>
<dbReference type="OrthoDB" id="202825at2759"/>
<evidence type="ECO:0000313" key="1">
    <source>
        <dbReference type="EMBL" id="PMD59001.1"/>
    </source>
</evidence>
<accession>A0A2J6T7K2</accession>
<sequence>MADQNSLVVKLPYTSSSTSAINRKNQAAISRAPPATASASSSQEAAPAKIATHFSQSQLALALAIQKAKPEALSTHEYCQQLRKCIKTGRPVSIDGLRFVDTCDFWKEQYTKIHLENKALQDKVHRLEQAGLKLPETPHGQYTHHMLHISSGQFLPEPGDVGRMDTEGSRKRCAPVAEDREEYQEQRYMDFSSSEDICISMSNFVLRIGRQRSNMERAAQDSSTLGDVNILARNIFQTLALLETTLFSTCLPLKLLRTDSEDHRTSLLIQHMMHQVKTSFLSCFKAMNELCVTIPGRARMPETVYRMVMFYKKALGLLHSLANAQAEFETVQERQRPRNKRSRMEEREYIATKSLANSLTSIALGIEWIFGQPGHADLLEGILFCVLEQTGRLVSEVIFAEHVATSDNPGNISKVDDQIPCGNIHHDSRYMVQILQAAVGGSKRRELIAQVLAAGNSNSSMKTPPVSSTLSLALSSDLLSKAKKLLQSTLVNCAVGGPGLESLRLPTPPIEEVDVQFEVDDQAEKYGSEWLVQSVWGIIGWDMIA</sequence>
<organism evidence="1 2">
    <name type="scientific">Hyaloscypha bicolor E</name>
    <dbReference type="NCBI Taxonomy" id="1095630"/>
    <lineage>
        <taxon>Eukaryota</taxon>
        <taxon>Fungi</taxon>
        <taxon>Dikarya</taxon>
        <taxon>Ascomycota</taxon>
        <taxon>Pezizomycotina</taxon>
        <taxon>Leotiomycetes</taxon>
        <taxon>Helotiales</taxon>
        <taxon>Hyaloscyphaceae</taxon>
        <taxon>Hyaloscypha</taxon>
        <taxon>Hyaloscypha bicolor</taxon>
    </lineage>
</organism>
<dbReference type="GeneID" id="36585092"/>
<dbReference type="InParanoid" id="A0A2J6T7K2"/>
<protein>
    <submittedName>
        <fullName evidence="1">Uncharacterized protein</fullName>
    </submittedName>
</protein>
<dbReference type="EMBL" id="KZ613817">
    <property type="protein sequence ID" value="PMD59001.1"/>
    <property type="molecule type" value="Genomic_DNA"/>
</dbReference>
<dbReference type="Proteomes" id="UP000235371">
    <property type="component" value="Unassembled WGS sequence"/>
</dbReference>
<keyword evidence="2" id="KW-1185">Reference proteome</keyword>
<name>A0A2J6T7K2_9HELO</name>
<proteinExistence type="predicted"/>
<dbReference type="AlphaFoldDB" id="A0A2J6T7K2"/>
<gene>
    <name evidence="1" type="ORF">K444DRAFT_563024</name>
</gene>